<dbReference type="AlphaFoldDB" id="A0AAV7X7Q1"/>
<organism evidence="2 3">
    <name type="scientific">Megalurothrips usitatus</name>
    <name type="common">bean blossom thrips</name>
    <dbReference type="NCBI Taxonomy" id="439358"/>
    <lineage>
        <taxon>Eukaryota</taxon>
        <taxon>Metazoa</taxon>
        <taxon>Ecdysozoa</taxon>
        <taxon>Arthropoda</taxon>
        <taxon>Hexapoda</taxon>
        <taxon>Insecta</taxon>
        <taxon>Pterygota</taxon>
        <taxon>Neoptera</taxon>
        <taxon>Paraneoptera</taxon>
        <taxon>Thysanoptera</taxon>
        <taxon>Terebrantia</taxon>
        <taxon>Thripoidea</taxon>
        <taxon>Thripidae</taxon>
        <taxon>Megalurothrips</taxon>
    </lineage>
</organism>
<gene>
    <name evidence="2" type="ORF">ONE63_002284</name>
</gene>
<dbReference type="Proteomes" id="UP001075354">
    <property type="component" value="Chromosome 12"/>
</dbReference>
<protein>
    <submittedName>
        <fullName evidence="2">Uncharacterized protein</fullName>
    </submittedName>
</protein>
<reference evidence="2" key="1">
    <citation type="submission" date="2022-12" db="EMBL/GenBank/DDBJ databases">
        <title>Chromosome-level genome assembly of the bean flower thrips Megalurothrips usitatus.</title>
        <authorList>
            <person name="Ma L."/>
            <person name="Liu Q."/>
            <person name="Li H."/>
            <person name="Cai W."/>
        </authorList>
    </citation>
    <scope>NUCLEOTIDE SEQUENCE</scope>
    <source>
        <strain evidence="2">Cailab_2022a</strain>
    </source>
</reference>
<evidence type="ECO:0000313" key="3">
    <source>
        <dbReference type="Proteomes" id="UP001075354"/>
    </source>
</evidence>
<name>A0AAV7X7Q1_9NEOP</name>
<sequence length="144" mass="16244">MPASPPLHPSPGVAAVPYRRASGLRTALAADFSHHYTRAANRGSHSTRLHSSRRRHEREKQRRNTSWVSRHCGKYAVRCAKGPCLRPGREPAYAAVLEAYMKMARMRPYRPSTSAKMRMRIMEMNILGCSTVKRTPLSPTMPMA</sequence>
<keyword evidence="3" id="KW-1185">Reference proteome</keyword>
<comment type="caution">
    <text evidence="2">The sequence shown here is derived from an EMBL/GenBank/DDBJ whole genome shotgun (WGS) entry which is preliminary data.</text>
</comment>
<evidence type="ECO:0000256" key="1">
    <source>
        <dbReference type="SAM" id="MobiDB-lite"/>
    </source>
</evidence>
<feature type="compositionally biased region" description="Basic residues" evidence="1">
    <location>
        <begin position="45"/>
        <end position="63"/>
    </location>
</feature>
<feature type="region of interest" description="Disordered" evidence="1">
    <location>
        <begin position="40"/>
        <end position="65"/>
    </location>
</feature>
<accession>A0AAV7X7Q1</accession>
<evidence type="ECO:0000313" key="2">
    <source>
        <dbReference type="EMBL" id="KAJ1521953.1"/>
    </source>
</evidence>
<proteinExistence type="predicted"/>
<dbReference type="EMBL" id="JAPTSV010000012">
    <property type="protein sequence ID" value="KAJ1521953.1"/>
    <property type="molecule type" value="Genomic_DNA"/>
</dbReference>